<sequence length="125" mass="12721">MRPVDLLMVLISVALSSLSQVVLKRGMTSAPVRAALEGGGIGDTLIALVTSPFVTGGLACFGMSAVVWLFVLSRIPLSLAYPFVALGIVATVFAGSTLFGESPTPQSLMGVALIVSGVVMVGLAK</sequence>
<accession>A0A9X2PFX0</accession>
<dbReference type="PANTHER" id="PTHR30561">
    <property type="entry name" value="SMR FAMILY PROTON-DEPENDENT DRUG EFFLUX TRANSPORTER SUGE"/>
    <property type="match status" value="1"/>
</dbReference>
<dbReference type="Proteomes" id="UP001151088">
    <property type="component" value="Unassembled WGS sequence"/>
</dbReference>
<comment type="subcellular location">
    <subcellularLocation>
        <location evidence="1 6">Cell membrane</location>
        <topology evidence="1 6">Multi-pass membrane protein</topology>
    </subcellularLocation>
</comment>
<dbReference type="RefSeq" id="WP_258731798.1">
    <property type="nucleotide sequence ID" value="NZ_JANTHZ010000002.1"/>
</dbReference>
<organism evidence="8 9">
    <name type="scientific">Ancylobacter mangrovi</name>
    <dbReference type="NCBI Taxonomy" id="2972472"/>
    <lineage>
        <taxon>Bacteria</taxon>
        <taxon>Pseudomonadati</taxon>
        <taxon>Pseudomonadota</taxon>
        <taxon>Alphaproteobacteria</taxon>
        <taxon>Hyphomicrobiales</taxon>
        <taxon>Xanthobacteraceae</taxon>
        <taxon>Ancylobacter</taxon>
    </lineage>
</organism>
<reference evidence="8" key="1">
    <citation type="submission" date="2022-08" db="EMBL/GenBank/DDBJ databases">
        <authorList>
            <person name="Li F."/>
        </authorList>
    </citation>
    <scope>NUCLEOTIDE SEQUENCE</scope>
    <source>
        <strain evidence="8">MQZ15Z-1</strain>
    </source>
</reference>
<keyword evidence="4 7" id="KW-1133">Transmembrane helix</keyword>
<evidence type="ECO:0000256" key="6">
    <source>
        <dbReference type="RuleBase" id="RU003942"/>
    </source>
</evidence>
<dbReference type="PANTHER" id="PTHR30561:SF9">
    <property type="entry name" value="4-AMINO-4-DEOXY-L-ARABINOSE-PHOSPHOUNDECAPRENOL FLIPPASE SUBUNIT ARNF-RELATED"/>
    <property type="match status" value="1"/>
</dbReference>
<feature type="transmembrane region" description="Helical" evidence="7">
    <location>
        <begin position="44"/>
        <end position="72"/>
    </location>
</feature>
<dbReference type="InterPro" id="IPR000390">
    <property type="entry name" value="Small_drug/metabolite_transptr"/>
</dbReference>
<dbReference type="Pfam" id="PF00893">
    <property type="entry name" value="Multi_Drug_Res"/>
    <property type="match status" value="1"/>
</dbReference>
<evidence type="ECO:0000256" key="1">
    <source>
        <dbReference type="ARBA" id="ARBA00004651"/>
    </source>
</evidence>
<evidence type="ECO:0000256" key="4">
    <source>
        <dbReference type="ARBA" id="ARBA00022989"/>
    </source>
</evidence>
<proteinExistence type="inferred from homology"/>
<dbReference type="SUPFAM" id="SSF103481">
    <property type="entry name" value="Multidrug resistance efflux transporter EmrE"/>
    <property type="match status" value="1"/>
</dbReference>
<keyword evidence="9" id="KW-1185">Reference proteome</keyword>
<evidence type="ECO:0000256" key="3">
    <source>
        <dbReference type="ARBA" id="ARBA00022692"/>
    </source>
</evidence>
<gene>
    <name evidence="8" type="ORF">NVS89_06600</name>
</gene>
<dbReference type="Gene3D" id="1.10.3730.20">
    <property type="match status" value="1"/>
</dbReference>
<dbReference type="GO" id="GO:0005886">
    <property type="term" value="C:plasma membrane"/>
    <property type="evidence" value="ECO:0007669"/>
    <property type="project" value="UniProtKB-SubCell"/>
</dbReference>
<dbReference type="AlphaFoldDB" id="A0A9X2PFX0"/>
<feature type="transmembrane region" description="Helical" evidence="7">
    <location>
        <begin position="106"/>
        <end position="124"/>
    </location>
</feature>
<dbReference type="InterPro" id="IPR037185">
    <property type="entry name" value="EmrE-like"/>
</dbReference>
<comment type="caution">
    <text evidence="8">The sequence shown here is derived from an EMBL/GenBank/DDBJ whole genome shotgun (WGS) entry which is preliminary data.</text>
</comment>
<keyword evidence="3 6" id="KW-0812">Transmembrane</keyword>
<protein>
    <submittedName>
        <fullName evidence="8">SMR family transporter</fullName>
    </submittedName>
</protein>
<feature type="transmembrane region" description="Helical" evidence="7">
    <location>
        <begin position="79"/>
        <end position="100"/>
    </location>
</feature>
<dbReference type="GO" id="GO:0022857">
    <property type="term" value="F:transmembrane transporter activity"/>
    <property type="evidence" value="ECO:0007669"/>
    <property type="project" value="InterPro"/>
</dbReference>
<dbReference type="EMBL" id="JANTHZ010000002">
    <property type="protein sequence ID" value="MCS0494762.1"/>
    <property type="molecule type" value="Genomic_DNA"/>
</dbReference>
<dbReference type="InterPro" id="IPR045324">
    <property type="entry name" value="Small_multidrug_res"/>
</dbReference>
<evidence type="ECO:0000313" key="9">
    <source>
        <dbReference type="Proteomes" id="UP001151088"/>
    </source>
</evidence>
<evidence type="ECO:0000256" key="5">
    <source>
        <dbReference type="ARBA" id="ARBA00023136"/>
    </source>
</evidence>
<keyword evidence="5 7" id="KW-0472">Membrane</keyword>
<keyword evidence="2" id="KW-1003">Cell membrane</keyword>
<comment type="similarity">
    <text evidence="6">Belongs to the drug/metabolite transporter (DMT) superfamily. Small multidrug resistance (SMR) (TC 2.A.7.1) family.</text>
</comment>
<evidence type="ECO:0000256" key="2">
    <source>
        <dbReference type="ARBA" id="ARBA00022475"/>
    </source>
</evidence>
<evidence type="ECO:0000313" key="8">
    <source>
        <dbReference type="EMBL" id="MCS0494762.1"/>
    </source>
</evidence>
<evidence type="ECO:0000256" key="7">
    <source>
        <dbReference type="SAM" id="Phobius"/>
    </source>
</evidence>
<name>A0A9X2PFX0_9HYPH</name>